<dbReference type="AlphaFoldDB" id="A0A2T2WF20"/>
<dbReference type="InterPro" id="IPR038656">
    <property type="entry name" value="Peptidase_G1_sf"/>
</dbReference>
<dbReference type="GO" id="GO:0006508">
    <property type="term" value="P:proteolysis"/>
    <property type="evidence" value="ECO:0007669"/>
    <property type="project" value="InterPro"/>
</dbReference>
<evidence type="ECO:0000313" key="3">
    <source>
        <dbReference type="EMBL" id="PSR20841.1"/>
    </source>
</evidence>
<dbReference type="CDD" id="cd13426">
    <property type="entry name" value="Peptidase_G1"/>
    <property type="match status" value="1"/>
</dbReference>
<accession>A0A2T2WF20</accession>
<dbReference type="EMBL" id="PXYV01000049">
    <property type="protein sequence ID" value="PSR20841.1"/>
    <property type="molecule type" value="Genomic_DNA"/>
</dbReference>
<sequence>MILRTLSLSLPIFLMAGLGFAQTGAASATPAVTASTYVARIPVAVRRSSTSSTTSLDQISENWAGLVQEGKPETSVSASWTVPTSFASTPSAQSAVAEWVGLGGVNTSSLLQVGTITTPNQQGDPVTTVFWEKLPSAAVEGATVAAGKTVTASITPVSGTTDKWTVALVESGSSTPLISHTVTLSATQSQAIETSADWITEAPSTNNSRIVPLAPVESTTMTNLMADGQALAAMPASSLVTIGLQQGPTLVAAPTVNISADTLTVNTIYGTLAPSPGSGDGPGSGFPGSGFPGIGLGFPGGFPGIGLGNGFPGGFPGIGLGNGFPGGFPGLGFGPWGWTFGLHGAFGGYVY</sequence>
<dbReference type="Pfam" id="PF01828">
    <property type="entry name" value="Peptidase_A4"/>
    <property type="match status" value="1"/>
</dbReference>
<keyword evidence="2" id="KW-0732">Signal</keyword>
<comment type="caution">
    <text evidence="3">The sequence shown here is derived from an EMBL/GenBank/DDBJ whole genome shotgun (WGS) entry which is preliminary data.</text>
</comment>
<dbReference type="SUPFAM" id="SSF49899">
    <property type="entry name" value="Concanavalin A-like lectins/glucanases"/>
    <property type="match status" value="1"/>
</dbReference>
<dbReference type="Proteomes" id="UP000241848">
    <property type="component" value="Unassembled WGS sequence"/>
</dbReference>
<evidence type="ECO:0000256" key="2">
    <source>
        <dbReference type="SAM" id="SignalP"/>
    </source>
</evidence>
<proteinExistence type="predicted"/>
<reference evidence="3 4" key="1">
    <citation type="journal article" date="2014" name="BMC Genomics">
        <title>Comparison of environmental and isolate Sulfobacillus genomes reveals diverse carbon, sulfur, nitrogen, and hydrogen metabolisms.</title>
        <authorList>
            <person name="Justice N.B."/>
            <person name="Norman A."/>
            <person name="Brown C.T."/>
            <person name="Singh A."/>
            <person name="Thomas B.C."/>
            <person name="Banfield J.F."/>
        </authorList>
    </citation>
    <scope>NUCLEOTIDE SEQUENCE [LARGE SCALE GENOMIC DNA]</scope>
    <source>
        <strain evidence="3">AMDSBA3</strain>
    </source>
</reference>
<dbReference type="Gene3D" id="2.60.120.700">
    <property type="entry name" value="Peptidase G1"/>
    <property type="match status" value="1"/>
</dbReference>
<dbReference type="InterPro" id="IPR013320">
    <property type="entry name" value="ConA-like_dom_sf"/>
</dbReference>
<gene>
    <name evidence="3" type="ORF">C7B45_13205</name>
</gene>
<evidence type="ECO:0000256" key="1">
    <source>
        <dbReference type="PIRSR" id="PIRSR600250-50"/>
    </source>
</evidence>
<dbReference type="GO" id="GO:0070007">
    <property type="term" value="F:glutamic-type endopeptidase activity"/>
    <property type="evidence" value="ECO:0007669"/>
    <property type="project" value="InterPro"/>
</dbReference>
<feature type="active site" description="Proton acceptor" evidence="1">
    <location>
        <position position="201"/>
    </location>
</feature>
<feature type="signal peptide" evidence="2">
    <location>
        <begin position="1"/>
        <end position="21"/>
    </location>
</feature>
<organism evidence="3 4">
    <name type="scientific">Sulfobacillus acidophilus</name>
    <dbReference type="NCBI Taxonomy" id="53633"/>
    <lineage>
        <taxon>Bacteria</taxon>
        <taxon>Bacillati</taxon>
        <taxon>Bacillota</taxon>
        <taxon>Clostridia</taxon>
        <taxon>Eubacteriales</taxon>
        <taxon>Clostridiales Family XVII. Incertae Sedis</taxon>
        <taxon>Sulfobacillus</taxon>
    </lineage>
</organism>
<evidence type="ECO:0000313" key="4">
    <source>
        <dbReference type="Proteomes" id="UP000241848"/>
    </source>
</evidence>
<feature type="chain" id="PRO_5015411605" evidence="2">
    <location>
        <begin position="22"/>
        <end position="351"/>
    </location>
</feature>
<protein>
    <submittedName>
        <fullName evidence="3">Uncharacterized protein</fullName>
    </submittedName>
</protein>
<dbReference type="InterPro" id="IPR000250">
    <property type="entry name" value="Peptidase_G1"/>
</dbReference>
<name>A0A2T2WF20_9FIRM</name>